<dbReference type="InterPro" id="IPR029787">
    <property type="entry name" value="Nucleotide_cyclase"/>
</dbReference>
<dbReference type="InterPro" id="IPR000160">
    <property type="entry name" value="GGDEF_dom"/>
</dbReference>
<dbReference type="PROSITE" id="PS50883">
    <property type="entry name" value="EAL"/>
    <property type="match status" value="1"/>
</dbReference>
<keyword evidence="3" id="KW-0997">Cell inner membrane</keyword>
<dbReference type="Pfam" id="PF00563">
    <property type="entry name" value="EAL"/>
    <property type="match status" value="1"/>
</dbReference>
<evidence type="ECO:0000259" key="11">
    <source>
        <dbReference type="PROSITE" id="PS50113"/>
    </source>
</evidence>
<evidence type="ECO:0000256" key="6">
    <source>
        <dbReference type="ARBA" id="ARBA00022737"/>
    </source>
</evidence>
<dbReference type="InterPro" id="IPR000014">
    <property type="entry name" value="PAS"/>
</dbReference>
<proteinExistence type="predicted"/>
<evidence type="ECO:0000256" key="7">
    <source>
        <dbReference type="ARBA" id="ARBA00022741"/>
    </source>
</evidence>
<dbReference type="PROSITE" id="PS50113">
    <property type="entry name" value="PAC"/>
    <property type="match status" value="2"/>
</dbReference>
<feature type="domain" description="PAC" evidence="11">
    <location>
        <begin position="230"/>
        <end position="282"/>
    </location>
</feature>
<dbReference type="Gene3D" id="3.30.70.270">
    <property type="match status" value="1"/>
</dbReference>
<evidence type="ECO:0000313" key="15">
    <source>
        <dbReference type="Proteomes" id="UP000031572"/>
    </source>
</evidence>
<evidence type="ECO:0000256" key="9">
    <source>
        <dbReference type="ARBA" id="ARBA00023136"/>
    </source>
</evidence>
<evidence type="ECO:0000256" key="1">
    <source>
        <dbReference type="ARBA" id="ARBA00004429"/>
    </source>
</evidence>
<dbReference type="InterPro" id="IPR001633">
    <property type="entry name" value="EAL_dom"/>
</dbReference>
<evidence type="ECO:0008006" key="16">
    <source>
        <dbReference type="Google" id="ProtNLM"/>
    </source>
</evidence>
<dbReference type="InterPro" id="IPR000700">
    <property type="entry name" value="PAS-assoc_C"/>
</dbReference>
<keyword evidence="9" id="KW-0472">Membrane</keyword>
<gene>
    <name evidence="14" type="ORF">TSA66_04380</name>
</gene>
<dbReference type="SUPFAM" id="SSF55785">
    <property type="entry name" value="PYP-like sensor domain (PAS domain)"/>
    <property type="match status" value="2"/>
</dbReference>
<evidence type="ECO:0000259" key="10">
    <source>
        <dbReference type="PROSITE" id="PS50112"/>
    </source>
</evidence>
<evidence type="ECO:0000259" key="12">
    <source>
        <dbReference type="PROSITE" id="PS50883"/>
    </source>
</evidence>
<dbReference type="InterPro" id="IPR013655">
    <property type="entry name" value="PAS_fold_3"/>
</dbReference>
<evidence type="ECO:0000256" key="3">
    <source>
        <dbReference type="ARBA" id="ARBA00022519"/>
    </source>
</evidence>
<keyword evidence="6" id="KW-0677">Repeat</keyword>
<dbReference type="SMART" id="SM00091">
    <property type="entry name" value="PAS"/>
    <property type="match status" value="2"/>
</dbReference>
<dbReference type="NCBIfam" id="TIGR00254">
    <property type="entry name" value="GGDEF"/>
    <property type="match status" value="1"/>
</dbReference>
<dbReference type="EMBL" id="JWJG01000028">
    <property type="protein sequence ID" value="KIF80217.1"/>
    <property type="molecule type" value="Genomic_DNA"/>
</dbReference>
<dbReference type="GO" id="GO:0005886">
    <property type="term" value="C:plasma membrane"/>
    <property type="evidence" value="ECO:0007669"/>
    <property type="project" value="UniProtKB-SubCell"/>
</dbReference>
<feature type="domain" description="PAS" evidence="10">
    <location>
        <begin position="154"/>
        <end position="226"/>
    </location>
</feature>
<sequence>MFLDKTVRDIPARYRELAGILDQVPAGILMAESGSGKLLFMNRAGAALLGNPIAVDHHSNDEAARYRAIHENGTPYTPDEYPMARALQGETVYSKEMLYVRSDGSRGCLRVAASPVKDGQGRTIRAIEMLSDVSLEWQARMTGQQQAQKRLADAETKLRLATEIAGLGFWEWDIRSNDMYFSPQWKRHLGYRDEELPNRYEEWESRMHPADRARVLAGLEAELKRGGTDYHVQFRLQHRDGSYRWIEAKAQIQRDEQGQPQRMVGTHIDISDHKEREEQVRLIAQHDRLTGLPNRALTFELAEQSLSAAHRNGKMCAMLFVDLDGFKPINDIYGHHIGDEVLKEVALRLKGAFRAQDTVGRIGGDEFLIALTQLDAAQGAVHAAAHALHQLSLPYHIGDLVLHSSPSIGISLYPRDGADIETLVRHADAAMYDVKQHGKAGYRFYSNNGTMQPDTMQLQHRLHESMAHQSLQLYFQPMVNLSTQRVIAAEALLRWPTPQGVTMSPDMFVAIAEQSGFLDELSNWVLQTACAQHDEWKQQGLPAIDIGINLSPSQLREAGLPDAILQQIARCPIDPAHLWIEISDRTLNGGTPYTLAALDRLKALGVRITLDDFGVGHSPLERLSRLPFDRVKIDHTLIMALPHDKASAAVTEAAISFGNSLGIEVVAEGLESQQVLQFLQEHHCHCAQGFYLARPMPGAQFAEWYRHAGLH</sequence>
<dbReference type="SMART" id="SM00052">
    <property type="entry name" value="EAL"/>
    <property type="match status" value="1"/>
</dbReference>
<name>A0A0C1YI50_9BURK</name>
<dbReference type="RefSeq" id="WP_040039132.1">
    <property type="nucleotide sequence ID" value="NZ_JWJG01000028.1"/>
</dbReference>
<evidence type="ECO:0000256" key="2">
    <source>
        <dbReference type="ARBA" id="ARBA00022475"/>
    </source>
</evidence>
<dbReference type="InterPro" id="IPR035919">
    <property type="entry name" value="EAL_sf"/>
</dbReference>
<comment type="subcellular location">
    <subcellularLocation>
        <location evidence="1">Cell inner membrane</location>
        <topology evidence="1">Multi-pass membrane protein</topology>
    </subcellularLocation>
</comment>
<dbReference type="CDD" id="cd01948">
    <property type="entry name" value="EAL"/>
    <property type="match status" value="1"/>
</dbReference>
<reference evidence="14 15" key="1">
    <citation type="submission" date="2014-12" db="EMBL/GenBank/DDBJ databases">
        <title>Denitrispirillum autotrophicum gen. nov., sp. nov., Denitrifying, Facultatively Autotrophic Bacteria Isolated from Rice Paddy Soil.</title>
        <authorList>
            <person name="Ishii S."/>
            <person name="Ashida N."/>
            <person name="Ohno H."/>
            <person name="Otsuka S."/>
            <person name="Yokota A."/>
            <person name="Senoo K."/>
        </authorList>
    </citation>
    <scope>NUCLEOTIDE SEQUENCE [LARGE SCALE GENOMIC DNA]</scope>
    <source>
        <strain evidence="14 15">TSA66</strain>
    </source>
</reference>
<feature type="domain" description="EAL" evidence="12">
    <location>
        <begin position="455"/>
        <end position="709"/>
    </location>
</feature>
<dbReference type="SUPFAM" id="SSF55073">
    <property type="entry name" value="Nucleotide cyclase"/>
    <property type="match status" value="1"/>
</dbReference>
<dbReference type="InterPro" id="IPR001610">
    <property type="entry name" value="PAC"/>
</dbReference>
<organism evidence="14 15">
    <name type="scientific">Noviherbaspirillum autotrophicum</name>
    <dbReference type="NCBI Taxonomy" id="709839"/>
    <lineage>
        <taxon>Bacteria</taxon>
        <taxon>Pseudomonadati</taxon>
        <taxon>Pseudomonadota</taxon>
        <taxon>Betaproteobacteria</taxon>
        <taxon>Burkholderiales</taxon>
        <taxon>Oxalobacteraceae</taxon>
        <taxon>Noviherbaspirillum</taxon>
    </lineage>
</organism>
<dbReference type="Gene3D" id="3.20.20.450">
    <property type="entry name" value="EAL domain"/>
    <property type="match status" value="1"/>
</dbReference>
<dbReference type="STRING" id="709839.TSA66_04380"/>
<evidence type="ECO:0000256" key="5">
    <source>
        <dbReference type="ARBA" id="ARBA00022692"/>
    </source>
</evidence>
<feature type="domain" description="GGDEF" evidence="13">
    <location>
        <begin position="314"/>
        <end position="447"/>
    </location>
</feature>
<dbReference type="InterPro" id="IPR035965">
    <property type="entry name" value="PAS-like_dom_sf"/>
</dbReference>
<dbReference type="CDD" id="cd00130">
    <property type="entry name" value="PAS"/>
    <property type="match status" value="1"/>
</dbReference>
<dbReference type="FunFam" id="2.10.70.100:FF:000001">
    <property type="entry name" value="Sensory transduction histidine kinase"/>
    <property type="match status" value="1"/>
</dbReference>
<dbReference type="PROSITE" id="PS50112">
    <property type="entry name" value="PAS"/>
    <property type="match status" value="1"/>
</dbReference>
<accession>A0A0C1YI50</accession>
<dbReference type="Pfam" id="PF08447">
    <property type="entry name" value="PAS_3"/>
    <property type="match status" value="1"/>
</dbReference>
<dbReference type="SMART" id="SM00267">
    <property type="entry name" value="GGDEF"/>
    <property type="match status" value="1"/>
</dbReference>
<dbReference type="SUPFAM" id="SSF141868">
    <property type="entry name" value="EAL domain-like"/>
    <property type="match status" value="1"/>
</dbReference>
<dbReference type="NCBIfam" id="TIGR00229">
    <property type="entry name" value="sensory_box"/>
    <property type="match status" value="1"/>
</dbReference>
<dbReference type="Gene3D" id="3.30.450.20">
    <property type="entry name" value="PAS domain"/>
    <property type="match status" value="2"/>
</dbReference>
<dbReference type="Pfam" id="PF13188">
    <property type="entry name" value="PAS_8"/>
    <property type="match status" value="1"/>
</dbReference>
<dbReference type="InterPro" id="IPR043128">
    <property type="entry name" value="Rev_trsase/Diguanyl_cyclase"/>
</dbReference>
<protein>
    <recommendedName>
        <fullName evidence="16">Diguanylate cyclase</fullName>
    </recommendedName>
</protein>
<keyword evidence="2" id="KW-1003">Cell membrane</keyword>
<keyword evidence="7" id="KW-0547">Nucleotide-binding</keyword>
<dbReference type="SMART" id="SM00086">
    <property type="entry name" value="PAC"/>
    <property type="match status" value="2"/>
</dbReference>
<dbReference type="Pfam" id="PF00990">
    <property type="entry name" value="GGDEF"/>
    <property type="match status" value="1"/>
</dbReference>
<dbReference type="AlphaFoldDB" id="A0A0C1YI50"/>
<dbReference type="Proteomes" id="UP000031572">
    <property type="component" value="Unassembled WGS sequence"/>
</dbReference>
<dbReference type="PROSITE" id="PS50887">
    <property type="entry name" value="GGDEF"/>
    <property type="match status" value="1"/>
</dbReference>
<dbReference type="PANTHER" id="PTHR44757:SF2">
    <property type="entry name" value="BIOFILM ARCHITECTURE MAINTENANCE PROTEIN MBAA"/>
    <property type="match status" value="1"/>
</dbReference>
<evidence type="ECO:0000259" key="13">
    <source>
        <dbReference type="PROSITE" id="PS50887"/>
    </source>
</evidence>
<keyword evidence="15" id="KW-1185">Reference proteome</keyword>
<evidence type="ECO:0000256" key="4">
    <source>
        <dbReference type="ARBA" id="ARBA00022679"/>
    </source>
</evidence>
<dbReference type="GO" id="GO:0016740">
    <property type="term" value="F:transferase activity"/>
    <property type="evidence" value="ECO:0007669"/>
    <property type="project" value="UniProtKB-KW"/>
</dbReference>
<evidence type="ECO:0000256" key="8">
    <source>
        <dbReference type="ARBA" id="ARBA00022989"/>
    </source>
</evidence>
<evidence type="ECO:0000313" key="14">
    <source>
        <dbReference type="EMBL" id="KIF80217.1"/>
    </source>
</evidence>
<feature type="domain" description="PAC" evidence="11">
    <location>
        <begin position="93"/>
        <end position="145"/>
    </location>
</feature>
<keyword evidence="4" id="KW-0808">Transferase</keyword>
<comment type="caution">
    <text evidence="14">The sequence shown here is derived from an EMBL/GenBank/DDBJ whole genome shotgun (WGS) entry which is preliminary data.</text>
</comment>
<dbReference type="OrthoDB" id="9813903at2"/>
<dbReference type="PANTHER" id="PTHR44757">
    <property type="entry name" value="DIGUANYLATE CYCLASE DGCP"/>
    <property type="match status" value="1"/>
</dbReference>
<keyword evidence="5" id="KW-0812">Transmembrane</keyword>
<dbReference type="InterPro" id="IPR052155">
    <property type="entry name" value="Biofilm_reg_signaling"/>
</dbReference>
<keyword evidence="8" id="KW-1133">Transmembrane helix</keyword>
<dbReference type="GO" id="GO:0000166">
    <property type="term" value="F:nucleotide binding"/>
    <property type="evidence" value="ECO:0007669"/>
    <property type="project" value="UniProtKB-KW"/>
</dbReference>
<dbReference type="CDD" id="cd01949">
    <property type="entry name" value="GGDEF"/>
    <property type="match status" value="1"/>
</dbReference>